<dbReference type="Gene3D" id="3.10.120.10">
    <property type="entry name" value="Cytochrome b5-like heme/steroid binding domain"/>
    <property type="match status" value="1"/>
</dbReference>
<sequence length="516" mass="57431">MADRCLKRIFADRSGKLKEAATLPFEFLNVGAINALYNRWSSTPRLERSGIPQTVRTTTVAPPAPVSTQRKAAPKTRQEIKLLIDGQWYDCAGWAKAHPGGGIFIRLLHGRDATDVFYALHSYGPNGADTAAVRLAKLPKCEAPEAAEGSAENTFRLPLADSATAEIPGSATPERDEHAKELSMNFQEFRTKLENEGWFDRSVGQEIWALAQVLGLCAVGSELAWNGHPWLATLSIGLGMEQAGWLGHDYIHGRGKWCEFMRLMPALINGHGAGWWSEKHNLHHCFTNHEGLDRDVAMEPVFWLRSPDESGRADHPLRKFQHLYSVPMLAIVFWLWRYQSARFFIRGQCADGNPIKVDWVEVGAMVANYAWLATLPLPVALGSVTLSGWLVGNLVTATHQCEEIMPTDQAIGGFGPGGKGSAASGKTWAFDEFVDTQFRSTRDAECVFGPAETWLWGGMDTQLEHHLFPTMPRYKYHKLRPVLKKWADAHNAGYRISPSTTILKDNWTTLRDVASV</sequence>
<dbReference type="GO" id="GO:0016020">
    <property type="term" value="C:membrane"/>
    <property type="evidence" value="ECO:0007669"/>
    <property type="project" value="TreeGrafter"/>
</dbReference>
<dbReference type="InterPro" id="IPR005804">
    <property type="entry name" value="FA_desaturase_dom"/>
</dbReference>
<accession>A0AAE0LEU2</accession>
<dbReference type="PANTHER" id="PTHR19353">
    <property type="entry name" value="FATTY ACID DESATURASE 2"/>
    <property type="match status" value="1"/>
</dbReference>
<dbReference type="Proteomes" id="UP001190700">
    <property type="component" value="Unassembled WGS sequence"/>
</dbReference>
<organism evidence="3 4">
    <name type="scientific">Cymbomonas tetramitiformis</name>
    <dbReference type="NCBI Taxonomy" id="36881"/>
    <lineage>
        <taxon>Eukaryota</taxon>
        <taxon>Viridiplantae</taxon>
        <taxon>Chlorophyta</taxon>
        <taxon>Pyramimonadophyceae</taxon>
        <taxon>Pyramimonadales</taxon>
        <taxon>Pyramimonadaceae</taxon>
        <taxon>Cymbomonas</taxon>
    </lineage>
</organism>
<dbReference type="Pfam" id="PF00487">
    <property type="entry name" value="FA_desaturase"/>
    <property type="match status" value="1"/>
</dbReference>
<feature type="domain" description="Cytochrome b5 heme-binding" evidence="2">
    <location>
        <begin position="58"/>
        <end position="122"/>
    </location>
</feature>
<dbReference type="SUPFAM" id="SSF55856">
    <property type="entry name" value="Cytochrome b5-like heme/steroid binding domain"/>
    <property type="match status" value="1"/>
</dbReference>
<dbReference type="GO" id="GO:0006636">
    <property type="term" value="P:unsaturated fatty acid biosynthetic process"/>
    <property type="evidence" value="ECO:0007669"/>
    <property type="project" value="UniProtKB-ARBA"/>
</dbReference>
<dbReference type="PIRSF" id="PIRSF015921">
    <property type="entry name" value="FA_sphinglp_des"/>
    <property type="match status" value="1"/>
</dbReference>
<dbReference type="InterPro" id="IPR036400">
    <property type="entry name" value="Cyt_B5-like_heme/steroid_sf"/>
</dbReference>
<dbReference type="GO" id="GO:0016717">
    <property type="term" value="F:oxidoreductase activity, acting on paired donors, with oxidation of a pair of donors resulting in the reduction of molecular oxygen to two molecules of water"/>
    <property type="evidence" value="ECO:0007669"/>
    <property type="project" value="UniProtKB-ARBA"/>
</dbReference>
<dbReference type="InterPro" id="IPR012171">
    <property type="entry name" value="Fatty_acid_desaturase"/>
</dbReference>
<dbReference type="PANTHER" id="PTHR19353:SF19">
    <property type="entry name" value="DELTA(5) FATTY ACID DESATURASE C-RELATED"/>
    <property type="match status" value="1"/>
</dbReference>
<dbReference type="InterPro" id="IPR001199">
    <property type="entry name" value="Cyt_B5-like_heme/steroid-bd"/>
</dbReference>
<dbReference type="PROSITE" id="PS50255">
    <property type="entry name" value="CYTOCHROME_B5_2"/>
    <property type="match status" value="1"/>
</dbReference>
<dbReference type="AlphaFoldDB" id="A0AAE0LEU2"/>
<proteinExistence type="predicted"/>
<evidence type="ECO:0000259" key="2">
    <source>
        <dbReference type="PROSITE" id="PS50255"/>
    </source>
</evidence>
<reference evidence="3 4" key="1">
    <citation type="journal article" date="2015" name="Genome Biol. Evol.">
        <title>Comparative Genomics of a Bacterivorous Green Alga Reveals Evolutionary Causalities and Consequences of Phago-Mixotrophic Mode of Nutrition.</title>
        <authorList>
            <person name="Burns J.A."/>
            <person name="Paasch A."/>
            <person name="Narechania A."/>
            <person name="Kim E."/>
        </authorList>
    </citation>
    <scope>NUCLEOTIDE SEQUENCE [LARGE SCALE GENOMIC DNA]</scope>
    <source>
        <strain evidence="3 4">PLY_AMNH</strain>
    </source>
</reference>
<evidence type="ECO:0000313" key="3">
    <source>
        <dbReference type="EMBL" id="KAK3282633.1"/>
    </source>
</evidence>
<comment type="caution">
    <text evidence="3">The sequence shown here is derived from an EMBL/GenBank/DDBJ whole genome shotgun (WGS) entry which is preliminary data.</text>
</comment>
<dbReference type="GO" id="GO:0042759">
    <property type="term" value="P:long-chain fatty acid biosynthetic process"/>
    <property type="evidence" value="ECO:0007669"/>
    <property type="project" value="UniProtKB-ARBA"/>
</dbReference>
<dbReference type="Pfam" id="PF00173">
    <property type="entry name" value="Cyt-b5"/>
    <property type="match status" value="1"/>
</dbReference>
<keyword evidence="1" id="KW-0560">Oxidoreductase</keyword>
<name>A0AAE0LEU2_9CHLO</name>
<protein>
    <recommendedName>
        <fullName evidence="2">Cytochrome b5 heme-binding domain-containing protein</fullName>
    </recommendedName>
</protein>
<keyword evidence="4" id="KW-1185">Reference proteome</keyword>
<evidence type="ECO:0000256" key="1">
    <source>
        <dbReference type="ARBA" id="ARBA00023002"/>
    </source>
</evidence>
<evidence type="ECO:0000313" key="4">
    <source>
        <dbReference type="Proteomes" id="UP001190700"/>
    </source>
</evidence>
<dbReference type="CDD" id="cd03506">
    <property type="entry name" value="Delta6-FADS-like"/>
    <property type="match status" value="1"/>
</dbReference>
<dbReference type="EMBL" id="LGRX02003216">
    <property type="protein sequence ID" value="KAK3282633.1"/>
    <property type="molecule type" value="Genomic_DNA"/>
</dbReference>
<gene>
    <name evidence="3" type="ORF">CYMTET_9631</name>
</gene>